<keyword evidence="4 9" id="KW-0547">Nucleotide-binding</keyword>
<name>A0A2T0KET3_9ACTN</name>
<dbReference type="FunFam" id="3.30.200.20:FF:000035">
    <property type="entry name" value="Serine/threonine protein kinase Stk1"/>
    <property type="match status" value="1"/>
</dbReference>
<evidence type="ECO:0000256" key="5">
    <source>
        <dbReference type="ARBA" id="ARBA00022777"/>
    </source>
</evidence>
<comment type="catalytic activity">
    <reaction evidence="7">
        <text>L-threonyl-[protein] + ATP = O-phospho-L-threonyl-[protein] + ADP + H(+)</text>
        <dbReference type="Rhea" id="RHEA:46608"/>
        <dbReference type="Rhea" id="RHEA-COMP:11060"/>
        <dbReference type="Rhea" id="RHEA-COMP:11605"/>
        <dbReference type="ChEBI" id="CHEBI:15378"/>
        <dbReference type="ChEBI" id="CHEBI:30013"/>
        <dbReference type="ChEBI" id="CHEBI:30616"/>
        <dbReference type="ChEBI" id="CHEBI:61977"/>
        <dbReference type="ChEBI" id="CHEBI:456216"/>
        <dbReference type="EC" id="2.7.11.1"/>
    </reaction>
</comment>
<dbReference type="PROSITE" id="PS00108">
    <property type="entry name" value="PROTEIN_KINASE_ST"/>
    <property type="match status" value="1"/>
</dbReference>
<dbReference type="Gene3D" id="1.10.510.10">
    <property type="entry name" value="Transferase(Phosphotransferase) domain 1"/>
    <property type="match status" value="1"/>
</dbReference>
<dbReference type="GO" id="GO:0030247">
    <property type="term" value="F:polysaccharide binding"/>
    <property type="evidence" value="ECO:0007669"/>
    <property type="project" value="InterPro"/>
</dbReference>
<dbReference type="SMART" id="SM00637">
    <property type="entry name" value="CBD_II"/>
    <property type="match status" value="1"/>
</dbReference>
<dbReference type="PANTHER" id="PTHR43289">
    <property type="entry name" value="MITOGEN-ACTIVATED PROTEIN KINASE KINASE KINASE 20-RELATED"/>
    <property type="match status" value="1"/>
</dbReference>
<dbReference type="Pfam" id="PF00069">
    <property type="entry name" value="Pkinase"/>
    <property type="match status" value="1"/>
</dbReference>
<sequence>MDGRFRLRGRLGAGGMSVVWRAHDEVLGRDVAVKVLSPGLARDRSLLADIRAEARAIARLRHPNIVEVYDYGEAGTLPYLVMEVAEGRTLAQLLTAGALPWQTAVVIGTQVAAALAAAHDRNVVHRDVKPANVVVSGARVKLLDFGISALSGDDDRRTGHLLGTPAYLAPERLEHGVVRPSTDVYALGLLLYRALAGRLPWEASTATQMLRAHRYQEPAVLPRIAGLPAEVADLCRRCLSKDPARRPAAAEAAVALAAAAGLDPVILALPGTPGTAPVPAPERHTRPAPTEAATMPGGGPRRSRRVAVMGAAVLVAAGAAGAVMLPDDSPGPTTQAQAAAPVPAAPSTAPPRPQCTVGFVVAAADGRFTTKVNVANSGQVPIPASSLTFTLAADHRLAGGTPGRWRQSGRTVAARVAELAPGHDHTAVVRGTYRGSNTPPGHFKLDDTECRITLSVAQTAPLTASAPKPAKAEPAKPAPAEKKVKPPKPKDEDDEDDGEE</sequence>
<reference evidence="12 13" key="1">
    <citation type="submission" date="2018-03" db="EMBL/GenBank/DDBJ databases">
        <title>Genomic Encyclopedia of Archaeal and Bacterial Type Strains, Phase II (KMG-II): from individual species to whole genera.</title>
        <authorList>
            <person name="Goeker M."/>
        </authorList>
    </citation>
    <scope>NUCLEOTIDE SEQUENCE [LARGE SCALE GENOMIC DNA]</scope>
    <source>
        <strain evidence="12 13">DSM 43146</strain>
    </source>
</reference>
<dbReference type="CDD" id="cd14014">
    <property type="entry name" value="STKc_PknB_like"/>
    <property type="match status" value="1"/>
</dbReference>
<evidence type="ECO:0000313" key="12">
    <source>
        <dbReference type="EMBL" id="PRX21889.1"/>
    </source>
</evidence>
<feature type="region of interest" description="Disordered" evidence="10">
    <location>
        <begin position="459"/>
        <end position="500"/>
    </location>
</feature>
<evidence type="ECO:0000313" key="13">
    <source>
        <dbReference type="Proteomes" id="UP000239415"/>
    </source>
</evidence>
<dbReference type="AlphaFoldDB" id="A0A2T0KET3"/>
<dbReference type="InterPro" id="IPR012291">
    <property type="entry name" value="CBM2_carb-bd_dom_sf"/>
</dbReference>
<feature type="compositionally biased region" description="Low complexity" evidence="10">
    <location>
        <begin position="332"/>
        <end position="347"/>
    </location>
</feature>
<dbReference type="PROSITE" id="PS00107">
    <property type="entry name" value="PROTEIN_KINASE_ATP"/>
    <property type="match status" value="1"/>
</dbReference>
<evidence type="ECO:0000256" key="7">
    <source>
        <dbReference type="ARBA" id="ARBA00047899"/>
    </source>
</evidence>
<dbReference type="SMART" id="SM00220">
    <property type="entry name" value="S_TKc"/>
    <property type="match status" value="1"/>
</dbReference>
<comment type="catalytic activity">
    <reaction evidence="8">
        <text>L-seryl-[protein] + ATP = O-phospho-L-seryl-[protein] + ADP + H(+)</text>
        <dbReference type="Rhea" id="RHEA:17989"/>
        <dbReference type="Rhea" id="RHEA-COMP:9863"/>
        <dbReference type="Rhea" id="RHEA-COMP:11604"/>
        <dbReference type="ChEBI" id="CHEBI:15378"/>
        <dbReference type="ChEBI" id="CHEBI:29999"/>
        <dbReference type="ChEBI" id="CHEBI:30616"/>
        <dbReference type="ChEBI" id="CHEBI:83421"/>
        <dbReference type="ChEBI" id="CHEBI:456216"/>
        <dbReference type="EC" id="2.7.11.1"/>
    </reaction>
</comment>
<evidence type="ECO:0000259" key="11">
    <source>
        <dbReference type="PROSITE" id="PS50011"/>
    </source>
</evidence>
<evidence type="ECO:0000256" key="3">
    <source>
        <dbReference type="ARBA" id="ARBA00022679"/>
    </source>
</evidence>
<feature type="binding site" evidence="9">
    <location>
        <position position="34"/>
    </location>
    <ligand>
        <name>ATP</name>
        <dbReference type="ChEBI" id="CHEBI:30616"/>
    </ligand>
</feature>
<dbReference type="EMBL" id="PVMZ01000005">
    <property type="protein sequence ID" value="PRX21889.1"/>
    <property type="molecule type" value="Genomic_DNA"/>
</dbReference>
<keyword evidence="13" id="KW-1185">Reference proteome</keyword>
<dbReference type="Gene3D" id="3.30.200.20">
    <property type="entry name" value="Phosphorylase Kinase, domain 1"/>
    <property type="match status" value="1"/>
</dbReference>
<dbReference type="PROSITE" id="PS50011">
    <property type="entry name" value="PROTEIN_KINASE_DOM"/>
    <property type="match status" value="1"/>
</dbReference>
<feature type="domain" description="Protein kinase" evidence="11">
    <location>
        <begin position="5"/>
        <end position="266"/>
    </location>
</feature>
<evidence type="ECO:0000256" key="10">
    <source>
        <dbReference type="SAM" id="MobiDB-lite"/>
    </source>
</evidence>
<evidence type="ECO:0000256" key="4">
    <source>
        <dbReference type="ARBA" id="ARBA00022741"/>
    </source>
</evidence>
<evidence type="ECO:0000256" key="9">
    <source>
        <dbReference type="PROSITE-ProRule" id="PRU10141"/>
    </source>
</evidence>
<dbReference type="GO" id="GO:0005524">
    <property type="term" value="F:ATP binding"/>
    <property type="evidence" value="ECO:0007669"/>
    <property type="project" value="UniProtKB-UniRule"/>
</dbReference>
<dbReference type="GO" id="GO:0004553">
    <property type="term" value="F:hydrolase activity, hydrolyzing O-glycosyl compounds"/>
    <property type="evidence" value="ECO:0007669"/>
    <property type="project" value="InterPro"/>
</dbReference>
<dbReference type="Gene3D" id="2.60.40.290">
    <property type="match status" value="1"/>
</dbReference>
<dbReference type="PANTHER" id="PTHR43289:SF6">
    <property type="entry name" value="SERINE_THREONINE-PROTEIN KINASE NEKL-3"/>
    <property type="match status" value="1"/>
</dbReference>
<dbReference type="InterPro" id="IPR000719">
    <property type="entry name" value="Prot_kinase_dom"/>
</dbReference>
<evidence type="ECO:0000256" key="1">
    <source>
        <dbReference type="ARBA" id="ARBA00012513"/>
    </source>
</evidence>
<proteinExistence type="predicted"/>
<dbReference type="InterPro" id="IPR017441">
    <property type="entry name" value="Protein_kinase_ATP_BS"/>
</dbReference>
<dbReference type="GO" id="GO:0004674">
    <property type="term" value="F:protein serine/threonine kinase activity"/>
    <property type="evidence" value="ECO:0007669"/>
    <property type="project" value="UniProtKB-KW"/>
</dbReference>
<dbReference type="SUPFAM" id="SSF56112">
    <property type="entry name" value="Protein kinase-like (PK-like)"/>
    <property type="match status" value="1"/>
</dbReference>
<feature type="region of interest" description="Disordered" evidence="10">
    <location>
        <begin position="326"/>
        <end position="351"/>
    </location>
</feature>
<evidence type="ECO:0000256" key="8">
    <source>
        <dbReference type="ARBA" id="ARBA00048679"/>
    </source>
</evidence>
<dbReference type="GO" id="GO:0005975">
    <property type="term" value="P:carbohydrate metabolic process"/>
    <property type="evidence" value="ECO:0007669"/>
    <property type="project" value="InterPro"/>
</dbReference>
<keyword evidence="6 9" id="KW-0067">ATP-binding</keyword>
<dbReference type="Proteomes" id="UP000239415">
    <property type="component" value="Unassembled WGS sequence"/>
</dbReference>
<dbReference type="InterPro" id="IPR008271">
    <property type="entry name" value="Ser/Thr_kinase_AS"/>
</dbReference>
<dbReference type="InterPro" id="IPR001919">
    <property type="entry name" value="CBD2"/>
</dbReference>
<dbReference type="InterPro" id="IPR011009">
    <property type="entry name" value="Kinase-like_dom_sf"/>
</dbReference>
<accession>A0A2T0KET3</accession>
<protein>
    <recommendedName>
        <fullName evidence="1">non-specific serine/threonine protein kinase</fullName>
        <ecNumber evidence="1">2.7.11.1</ecNumber>
    </recommendedName>
</protein>
<organism evidence="12 13">
    <name type="scientific">Actinoplanes italicus</name>
    <dbReference type="NCBI Taxonomy" id="113567"/>
    <lineage>
        <taxon>Bacteria</taxon>
        <taxon>Bacillati</taxon>
        <taxon>Actinomycetota</taxon>
        <taxon>Actinomycetes</taxon>
        <taxon>Micromonosporales</taxon>
        <taxon>Micromonosporaceae</taxon>
        <taxon>Actinoplanes</taxon>
    </lineage>
</organism>
<keyword evidence="3" id="KW-0808">Transferase</keyword>
<gene>
    <name evidence="12" type="ORF">CLV67_10566</name>
</gene>
<feature type="region of interest" description="Disordered" evidence="10">
    <location>
        <begin position="273"/>
        <end position="302"/>
    </location>
</feature>
<keyword evidence="2" id="KW-0723">Serine/threonine-protein kinase</keyword>
<comment type="caution">
    <text evidence="12">The sequence shown here is derived from an EMBL/GenBank/DDBJ whole genome shotgun (WGS) entry which is preliminary data.</text>
</comment>
<dbReference type="EC" id="2.7.11.1" evidence="1"/>
<evidence type="ECO:0000256" key="6">
    <source>
        <dbReference type="ARBA" id="ARBA00022840"/>
    </source>
</evidence>
<keyword evidence="5 12" id="KW-0418">Kinase</keyword>
<evidence type="ECO:0000256" key="2">
    <source>
        <dbReference type="ARBA" id="ARBA00022527"/>
    </source>
</evidence>
<feature type="compositionally biased region" description="Basic and acidic residues" evidence="10">
    <location>
        <begin position="470"/>
        <end position="491"/>
    </location>
</feature>